<evidence type="ECO:0000313" key="3">
    <source>
        <dbReference type="EMBL" id="AXC14562.1"/>
    </source>
</evidence>
<dbReference type="OrthoDB" id="5294672at2"/>
<dbReference type="PANTHER" id="PTHR33371">
    <property type="entry name" value="INTERMEMBRANE PHOSPHOLIPID TRANSPORT SYSTEM BINDING PROTEIN MLAD-RELATED"/>
    <property type="match status" value="1"/>
</dbReference>
<evidence type="ECO:0000256" key="1">
    <source>
        <dbReference type="SAM" id="MobiDB-lite"/>
    </source>
</evidence>
<gene>
    <name evidence="3" type="ORF">ACPOL_5312</name>
</gene>
<dbReference type="Proteomes" id="UP000253606">
    <property type="component" value="Chromosome"/>
</dbReference>
<sequence length="322" mass="34851">MDGKREQAFVGLFVIVAVGLLLTSVFALTGAFSRSAPTYRAKFPFAGGLEEGAPVRYSGGPKEGRVERVQIDPQDPTLIDVSFSVRAGTPVKTDSRVKIESLSPLGDNHLEIVPGSQSAGLAPPGSLLMADDYVDFNALTAKINAIAPDAQRLLQTLNDRSSELKVTISRVNDLLNDQNRANLSATIAGTRSLIAENREQVKATIQNLNAASQRLGPLLQNLQNTSDQANKTIGDADALINQNGPEVHQAILELRQSLNTLNGIAHRLDQTLDVNSDNIDETLDNIRHLTQNLNDFTDTIKDRPSSIIRSSNPHDHKPGDLK</sequence>
<evidence type="ECO:0000313" key="4">
    <source>
        <dbReference type="Proteomes" id="UP000253606"/>
    </source>
</evidence>
<accession>A0A2Z5G5S9</accession>
<dbReference type="EMBL" id="CP030840">
    <property type="protein sequence ID" value="AXC14562.1"/>
    <property type="molecule type" value="Genomic_DNA"/>
</dbReference>
<dbReference type="InterPro" id="IPR052336">
    <property type="entry name" value="MlaD_Phospholipid_Transporter"/>
</dbReference>
<organism evidence="3 4">
    <name type="scientific">Acidisarcina polymorpha</name>
    <dbReference type="NCBI Taxonomy" id="2211140"/>
    <lineage>
        <taxon>Bacteria</taxon>
        <taxon>Pseudomonadati</taxon>
        <taxon>Acidobacteriota</taxon>
        <taxon>Terriglobia</taxon>
        <taxon>Terriglobales</taxon>
        <taxon>Acidobacteriaceae</taxon>
        <taxon>Acidisarcina</taxon>
    </lineage>
</organism>
<keyword evidence="4" id="KW-1185">Reference proteome</keyword>
<protein>
    <recommendedName>
        <fullName evidence="2">Mce/MlaD domain-containing protein</fullName>
    </recommendedName>
</protein>
<proteinExistence type="predicted"/>
<name>A0A2Z5G5S9_9BACT</name>
<feature type="compositionally biased region" description="Basic and acidic residues" evidence="1">
    <location>
        <begin position="312"/>
        <end position="322"/>
    </location>
</feature>
<dbReference type="PANTHER" id="PTHR33371:SF4">
    <property type="entry name" value="INTERMEMBRANE PHOSPHOLIPID TRANSPORT SYSTEM BINDING PROTEIN MLAD"/>
    <property type="match status" value="1"/>
</dbReference>
<dbReference type="Gene3D" id="1.20.1170.10">
    <property type="match status" value="1"/>
</dbReference>
<feature type="domain" description="Mce/MlaD" evidence="2">
    <location>
        <begin position="37"/>
        <end position="115"/>
    </location>
</feature>
<feature type="region of interest" description="Disordered" evidence="1">
    <location>
        <begin position="303"/>
        <end position="322"/>
    </location>
</feature>
<dbReference type="KEGG" id="abas:ACPOL_5312"/>
<dbReference type="RefSeq" id="WP_114209317.1">
    <property type="nucleotide sequence ID" value="NZ_CP030840.1"/>
</dbReference>
<evidence type="ECO:0000259" key="2">
    <source>
        <dbReference type="Pfam" id="PF02470"/>
    </source>
</evidence>
<dbReference type="AlphaFoldDB" id="A0A2Z5G5S9"/>
<dbReference type="Pfam" id="PF02470">
    <property type="entry name" value="MlaD"/>
    <property type="match status" value="1"/>
</dbReference>
<reference evidence="3 4" key="1">
    <citation type="journal article" date="2018" name="Front. Microbiol.">
        <title>Hydrolytic Capabilities as a Key to Environmental Success: Chitinolytic and Cellulolytic Acidobacteria From Acidic Sub-arctic Soils and Boreal Peatlands.</title>
        <authorList>
            <person name="Belova S.E."/>
            <person name="Ravin N.V."/>
            <person name="Pankratov T.A."/>
            <person name="Rakitin A.L."/>
            <person name="Ivanova A.A."/>
            <person name="Beletsky A.V."/>
            <person name="Mardanov A.V."/>
            <person name="Sinninghe Damste J.S."/>
            <person name="Dedysh S.N."/>
        </authorList>
    </citation>
    <scope>NUCLEOTIDE SEQUENCE [LARGE SCALE GENOMIC DNA]</scope>
    <source>
        <strain evidence="3 4">SBC82</strain>
    </source>
</reference>
<dbReference type="InterPro" id="IPR003399">
    <property type="entry name" value="Mce/MlaD"/>
</dbReference>